<keyword evidence="6" id="KW-0832">Ubl conjugation</keyword>
<dbReference type="InterPro" id="IPR011598">
    <property type="entry name" value="bHLH_dom"/>
</dbReference>
<dbReference type="InterPro" id="IPR036638">
    <property type="entry name" value="HLH_DNA-bd_sf"/>
</dbReference>
<dbReference type="KEGG" id="vko:123026305"/>
<keyword evidence="4" id="KW-1017">Isopeptide bond</keyword>
<dbReference type="PROSITE" id="PS01264">
    <property type="entry name" value="TBOX_2"/>
    <property type="match status" value="1"/>
</dbReference>
<evidence type="ECO:0000256" key="5">
    <source>
        <dbReference type="ARBA" id="ARBA00022553"/>
    </source>
</evidence>
<dbReference type="Gene3D" id="4.10.280.10">
    <property type="entry name" value="Helix-loop-helix DNA-binding domain"/>
    <property type="match status" value="1"/>
</dbReference>
<dbReference type="Pfam" id="PF16059">
    <property type="entry name" value="MGA_dom"/>
    <property type="match status" value="1"/>
</dbReference>
<dbReference type="Pfam" id="PF00010">
    <property type="entry name" value="HLH"/>
    <property type="match status" value="1"/>
</dbReference>
<keyword evidence="8 15" id="KW-0175">Coiled coil</keyword>
<evidence type="ECO:0000256" key="11">
    <source>
        <dbReference type="ARBA" id="ARBA00023242"/>
    </source>
</evidence>
<dbReference type="GeneID" id="123026305"/>
<feature type="compositionally biased region" description="Basic and acidic residues" evidence="16">
    <location>
        <begin position="1286"/>
        <end position="1310"/>
    </location>
</feature>
<keyword evidence="11 14" id="KW-0539">Nucleus</keyword>
<dbReference type="InterPro" id="IPR008967">
    <property type="entry name" value="p53-like_TF_DNA-bd_sf"/>
</dbReference>
<evidence type="ECO:0000256" key="9">
    <source>
        <dbReference type="ARBA" id="ARBA00023125"/>
    </source>
</evidence>
<gene>
    <name evidence="19" type="primary">LOC123026305</name>
</gene>
<keyword evidence="5" id="KW-0597">Phosphoprotein</keyword>
<dbReference type="PROSITE" id="PS50888">
    <property type="entry name" value="BHLH"/>
    <property type="match status" value="1"/>
</dbReference>
<dbReference type="GO" id="GO:0046983">
    <property type="term" value="F:protein dimerization activity"/>
    <property type="evidence" value="ECO:0007669"/>
    <property type="project" value="InterPro"/>
</dbReference>
<accession>A0A8D2KXD9</accession>
<feature type="region of interest" description="Disordered" evidence="16">
    <location>
        <begin position="614"/>
        <end position="656"/>
    </location>
</feature>
<evidence type="ECO:0000256" key="8">
    <source>
        <dbReference type="ARBA" id="ARBA00023054"/>
    </source>
</evidence>
<evidence type="ECO:0000313" key="19">
    <source>
        <dbReference type="Ensembl" id="ENSVKKP00000013641.1"/>
    </source>
</evidence>
<evidence type="ECO:0000256" key="4">
    <source>
        <dbReference type="ARBA" id="ARBA00022499"/>
    </source>
</evidence>
<dbReference type="RefSeq" id="XP_044291697.1">
    <property type="nucleotide sequence ID" value="XM_044435762.1"/>
</dbReference>
<evidence type="ECO:0000256" key="13">
    <source>
        <dbReference type="ARBA" id="ARBA00067820"/>
    </source>
</evidence>
<dbReference type="GO" id="GO:0000978">
    <property type="term" value="F:RNA polymerase II cis-regulatory region sequence-specific DNA binding"/>
    <property type="evidence" value="ECO:0007669"/>
    <property type="project" value="InterPro"/>
</dbReference>
<dbReference type="InterPro" id="IPR018186">
    <property type="entry name" value="TF_T-box_CS"/>
</dbReference>
<proteinExistence type="predicted"/>
<dbReference type="PROSITE" id="PS50252">
    <property type="entry name" value="TBOX_3"/>
    <property type="match status" value="1"/>
</dbReference>
<evidence type="ECO:0000259" key="17">
    <source>
        <dbReference type="PROSITE" id="PS50252"/>
    </source>
</evidence>
<comment type="caution">
    <text evidence="14">Lacks conserved residue(s) required for the propagation of feature annotation.</text>
</comment>
<dbReference type="InterPro" id="IPR001699">
    <property type="entry name" value="TF_T-box"/>
</dbReference>
<feature type="region of interest" description="Disordered" evidence="16">
    <location>
        <begin position="1908"/>
        <end position="1930"/>
    </location>
</feature>
<feature type="domain" description="BHLH" evidence="18">
    <location>
        <begin position="2656"/>
        <end position="2707"/>
    </location>
</feature>
<dbReference type="Pfam" id="PF00907">
    <property type="entry name" value="T-box"/>
    <property type="match status" value="1"/>
</dbReference>
<dbReference type="GO" id="GO:0000981">
    <property type="term" value="F:DNA-binding transcription factor activity, RNA polymerase II-specific"/>
    <property type="evidence" value="ECO:0007669"/>
    <property type="project" value="TreeGrafter"/>
</dbReference>
<evidence type="ECO:0000256" key="2">
    <source>
        <dbReference type="ARBA" id="ARBA00022481"/>
    </source>
</evidence>
<feature type="compositionally biased region" description="Polar residues" evidence="16">
    <location>
        <begin position="2962"/>
        <end position="2985"/>
    </location>
</feature>
<dbReference type="FunFam" id="4.10.280.10:FF:000040">
    <property type="entry name" value="MAX gene-associated protein isoform X1"/>
    <property type="match status" value="1"/>
</dbReference>
<sequence>MEKFGEISTLPMMENQPVVLGNQNGGAVSGTTPALYVLVKQSTGKTDQGILVSNRDDCGFASNATTTTKPKVKTYLAADCTSGNITVTLDNNNMWNEFYHRSTEMILTKQGRRMFPYCRYWIAGLEPNLKYILVMDISPVDSFRYKWNGHSWEPSGKAEPHVLGRVFIHPESPSTGDYWMHQLVSFYKLKLTNNTLDQEGHIILHSMHRYLPRLHLVPADKATEVIQLNGPDVHTFTFPQTEFFAVTAYQNIQITQLKIDYNPFAKGFRDDGLSSRLQRDVKQNGSSEQEEGSVTSSPSIDRHPTDDNTLDTEHGGLGSAFNAMCNTNLERDSLSPYHDFLGFMETDVHGRDPVLKHEASESSVASPCQSTSHVASPLNSNGDISVVIKEEPVDDYEYGPSVCMDEINVKQEEADNMAVDYSNKNDSILEQQLKRNTEMSKKEIEIRSEKQPQASQLGVAKAKMLKLDSGKMPVVYLEPCAVTRNTVKVSALSHTMLSPSRNEKSLSDSVDSLPICFENNIISRPFSTMEAEHISTEKELPENLTQKYSSVKEILWNNTETSTSLTITKKVSDCSLKTTAYNVPSLTKVISGLGKTNTLKNIISCKSIVGNQKVGIPTPRKRGRPRKIKFPGVGRPPKYTEKPIKTSNYTPLASGNTHLDVKPDLEDVDGMLFVSFASKEALDIHTVDRAEEKELPNKQSLSLGSCSPYIDPDVQRIQQLEKELLEDLKSFKYKQVIHPSLQEVGLKLNFVDPTMSIDLKYLGVQLPLSYSDDYTLWKNIGINSSSTDTGLPFISRTGKTNDFTKIKGWRGKLHSSSRNEGIIIEASLKNRSAFCSDKLDEYLENEGKLMETSAEFSASTSSCPVVYQLPTKSTSYVRTLDSVLKKQSTVTTSSSSYTFKPLSVPSVSRKKREKVKNKKQVSKSKEKLPHKPVIALPVVTKQKHNLTALEEKVSKSQSNSQVANGIGTLMMPGIDDNVQGKQFNVRQTQQQSNRLPTLSKTHLKLMDLEDCALWDGKPRTFITEERADLSLTTLLTAQASLKNKPIHKIIKRRAPPCNNDFCRLGCICSSLALEKRQPTHCRKPDCMFGCTCLKRKVVLVKGSSKHKRIIEKPLHGKHKLYRGKKIEQQEVVMEKEEQEKLKLKDKRRKKKVEYDFPWSDLLLAACQGERNCFQSAAICDTEPDKPVKNFPLWVKVDGEMDPEPVYIPTPSAVEPTKPLMPPLPEGLPSDNIPAVSEMKPIASGVKSSRVYTPRPNPLIREEDKDPVYLYFESMMTCARVRIHERKTKEKRQQQKCPRNSEKPVEKEHDPQLQSLNIEEDKEPGEKNWWFSCSAEDPSTSYIHHTTPEGRTKLIEIISDCNWEEDRNEILNILSQYIKNKIPKSLKVGNFVIDLKSQSKTWDEKNTPIYSSRVKITSCQNKSEKAHISGSEAPNNQLSPCKRTETITFLTPGMLREQRKKGLPFYAGLSPAGKLIAYTCKSGLNPSSLIQANGKNYPQAKLLLGQMGALHPASRLAAYLTGRLRPAMLDLTTISTVISKVASNAKQTASEPQSAEVSTSENAKVPLSSESTLLSPVTAPNVLVSTHGQTVAQPVLDGMTSQLVMTAVGTVQQKVPGVRTPQPLTGPQNFNVKSTPLSSGTATVITTVAATNTVASLPVTTRPVQCSTSGNPSGTTTANAAGKAENATVSTTTATTATVKITKTTGIVTPAATTAFAKSAGATSTPIATTSQSTLLSTTASTATATTLSSSIGCVGSGASGIPKSPLSHQKSGTTSPPGLPPGAEKRMGPRLLLIPVHQGSPTLRPPQNMQLAQGKRMILQPLRNPGGVNLYRHPNGQIIQLVPLHQLQPAGPQPSLPSVMFRNPGSVVGIRLPGPSKAPETSVCQSSVVSPVTPTTTISSVLSMTPPALSASPTTDATSVLSGTSSTTTTPTTEATFVLSVPATIVSTPPAAEGPSVLSMSPTSNMPLLSTPPSAMPMPHAAEGPSVLSMSPTSNMPFLPTPPSAVPHAAEVSPMLKTNASLALPPTVLMPPVTEVPAEVPLVLPITSSVTTVPATCEIPSSLPMPCTADSSLVSPMASSALPTPPNTSPSTSWTLQTIRSVSALPISAAQAGPVISPAPVPVSQTGTLTLRICPAGIKSIATQISSNPKITFSSSGQSNNVDNLVSLHSGSFALLHFPGEKAVSSSTEKDVASLDVRNMCKKNEVNAVTLEEKTTCSQTVKVMASEVELCDPKLEENKTPASQPDCCSKEITCDRNTENDTLAQLSIDTPTLEPDVCLDHSSISKKQTCGENEVMVKGKLHVKHPEDTLDKIPYSSETIPERGSKTTVCAQEQKVTQLKNSQEKQTHSDQMQSVAAHSKEAEETQLEREEGIITEESWKSMGNYQVHMNSTEKLQKKTTCSLRICENQDSGLLRRKMKEMSDSAATENREGVRGKPKITSAKGQGDKYLDSVQECSRNTGFLENTNTSGHKKSATDIQEEIQPVKDKPVHVSRTWSKISRQAVAFSNKIGMYNDDHVEKLTECAEQNTQKKHCRKDSLPIIDITMDDTEKDEKIYDSADEIVDEVSGYQSEDIVNVETLNESESSEAEENVDIETVEELSEKINIARLKATATHALLSKELNHVCDNSNKTVTKTAKQSESSNKKPKNEEEAFANYRQTHTANERRRRKEMRGLFEKLKATLPLHTLPKVSKCFILKQAFEEIQGLTDQADKLIGQKNLLMRKQDTLIRKVSALSGKTQEVVLKKLEYIYAKQKAVEIQKKNQYQQTEPMKTTDTARPSVENSPSSILKEMKPVILSNKRAKPLILSRKGSNATEDAPPSMTLTNTSLVMTANGQVLAFKSPLVPGQVASLPSSLLQTELKSENDGSNGTTQPGIASVMIQLPGSAVPVQVKGILPTSAIPVALSAVATSSPSSVVETAPELTSENEDSFMMPRIVNVTSLATEGKKINLDVDKNPYITGGVNSQTSEPSLLQVVSQETTNQSEGKAGSSGKERNATGTLPDFLGGKDSFPQIVNVSSLKGTLGSFSPKFCIEELSGSQARTKQMDKGGDCQRSKESSFQKVQVNEPKGSGLEMELQKVASVIHEPTLDANDLMDIEENDDTDETLTSLLNEIAFLNQQLNDDASDISELPNSLSSGFSLGDMESRRESNAADGSPFQFGAMSGSFKDLSVVQENSDSIAPLLLHLDDDDLSDGNRNSGELSAESDALKIMLGSELKAPDPDLSAIHSGGSRKSVEALAKKRSVSPPILHMKTNVEAGNTDMTWRPMPKLAPLGLKASKFPLDSEGQNNKMMPSLAPVAAKEMKTVQPLAIPRQDSKAVLASRHASTKSK</sequence>
<feature type="compositionally biased region" description="Basic residues" evidence="16">
    <location>
        <begin position="619"/>
        <end position="629"/>
    </location>
</feature>
<feature type="region of interest" description="Disordered" evidence="16">
    <location>
        <begin position="1285"/>
        <end position="1322"/>
    </location>
</feature>
<feature type="region of interest" description="Disordered" evidence="16">
    <location>
        <begin position="278"/>
        <end position="315"/>
    </location>
</feature>
<feature type="region of interest" description="Disordered" evidence="16">
    <location>
        <begin position="1545"/>
        <end position="1567"/>
    </location>
</feature>
<dbReference type="GO" id="GO:0000785">
    <property type="term" value="C:chromatin"/>
    <property type="evidence" value="ECO:0007669"/>
    <property type="project" value="TreeGrafter"/>
</dbReference>
<evidence type="ECO:0000313" key="20">
    <source>
        <dbReference type="Proteomes" id="UP000694545"/>
    </source>
</evidence>
<dbReference type="InterPro" id="IPR036960">
    <property type="entry name" value="T-box_sf"/>
</dbReference>
<dbReference type="SMART" id="SM00425">
    <property type="entry name" value="TBOX"/>
    <property type="match status" value="1"/>
</dbReference>
<dbReference type="GO" id="GO:0001708">
    <property type="term" value="P:cell fate specification"/>
    <property type="evidence" value="ECO:0007669"/>
    <property type="project" value="TreeGrafter"/>
</dbReference>
<feature type="compositionally biased region" description="Basic residues" evidence="16">
    <location>
        <begin position="908"/>
        <end position="922"/>
    </location>
</feature>
<keyword evidence="9 14" id="KW-0238">DNA-binding</keyword>
<evidence type="ECO:0000256" key="6">
    <source>
        <dbReference type="ARBA" id="ARBA00022843"/>
    </source>
</evidence>
<dbReference type="RefSeq" id="XP_044291700.1">
    <property type="nucleotide sequence ID" value="XM_044435765.1"/>
</dbReference>
<feature type="compositionally biased region" description="Low complexity" evidence="16">
    <location>
        <begin position="1918"/>
        <end position="1930"/>
    </location>
</feature>
<evidence type="ECO:0000256" key="14">
    <source>
        <dbReference type="PROSITE-ProRule" id="PRU00201"/>
    </source>
</evidence>
<dbReference type="PANTHER" id="PTHR11267">
    <property type="entry name" value="T-BOX PROTEIN-RELATED"/>
    <property type="match status" value="1"/>
</dbReference>
<dbReference type="InterPro" id="IPR032060">
    <property type="entry name" value="MGA_dom"/>
</dbReference>
<feature type="coiled-coil region" evidence="15">
    <location>
        <begin position="1126"/>
        <end position="1153"/>
    </location>
</feature>
<reference evidence="19" key="2">
    <citation type="submission" date="2025-09" db="UniProtKB">
        <authorList>
            <consortium name="Ensembl"/>
        </authorList>
    </citation>
    <scope>IDENTIFICATION</scope>
</reference>
<evidence type="ECO:0000256" key="15">
    <source>
        <dbReference type="SAM" id="Coils"/>
    </source>
</evidence>
<dbReference type="InterPro" id="IPR037935">
    <property type="entry name" value="MAX_gene-associated_bHLHzip"/>
</dbReference>
<dbReference type="PRINTS" id="PR00937">
    <property type="entry name" value="TBOX"/>
</dbReference>
<dbReference type="PANTHER" id="PTHR11267:SF32">
    <property type="entry name" value="MAX GENE-ASSOCIATED PROTEIN"/>
    <property type="match status" value="1"/>
</dbReference>
<feature type="region of interest" description="Disordered" evidence="16">
    <location>
        <begin position="2961"/>
        <end position="3005"/>
    </location>
</feature>
<feature type="region of interest" description="Disordered" evidence="16">
    <location>
        <begin position="357"/>
        <end position="377"/>
    </location>
</feature>
<dbReference type="InterPro" id="IPR046360">
    <property type="entry name" value="T-box_DNA-bd"/>
</dbReference>
<dbReference type="FunFam" id="2.60.40.820:FF:000009">
    <property type="entry name" value="MAX gene-associated protein isoform X1"/>
    <property type="match status" value="1"/>
</dbReference>
<feature type="compositionally biased region" description="Polar residues" evidence="16">
    <location>
        <begin position="361"/>
        <end position="377"/>
    </location>
</feature>
<dbReference type="Ensembl" id="ENSVKKT00000013968.1">
    <property type="protein sequence ID" value="ENSVKKP00000013641.1"/>
    <property type="gene ID" value="ENSVKKG00000009406.1"/>
</dbReference>
<keyword evidence="7" id="KW-0805">Transcription regulation</keyword>
<feature type="compositionally biased region" description="Polar residues" evidence="16">
    <location>
        <begin position="283"/>
        <end position="299"/>
    </location>
</feature>
<dbReference type="OrthoDB" id="6119313at2759"/>
<keyword evidence="20" id="KW-1185">Reference proteome</keyword>
<dbReference type="GO" id="GO:0071339">
    <property type="term" value="C:MLL1 complex"/>
    <property type="evidence" value="ECO:0007669"/>
    <property type="project" value="InterPro"/>
</dbReference>
<feature type="compositionally biased region" description="Polar residues" evidence="16">
    <location>
        <begin position="1621"/>
        <end position="1636"/>
    </location>
</feature>
<dbReference type="SUPFAM" id="SSF49417">
    <property type="entry name" value="p53-like transcription factors"/>
    <property type="match status" value="1"/>
</dbReference>
<protein>
    <recommendedName>
        <fullName evidence="13">MAX gene-associated protein</fullName>
    </recommendedName>
</protein>
<organism evidence="19 20">
    <name type="scientific">Varanus komodoensis</name>
    <name type="common">Komodo dragon</name>
    <dbReference type="NCBI Taxonomy" id="61221"/>
    <lineage>
        <taxon>Eukaryota</taxon>
        <taxon>Metazoa</taxon>
        <taxon>Chordata</taxon>
        <taxon>Craniata</taxon>
        <taxon>Vertebrata</taxon>
        <taxon>Euteleostomi</taxon>
        <taxon>Lepidosauria</taxon>
        <taxon>Squamata</taxon>
        <taxon>Bifurcata</taxon>
        <taxon>Unidentata</taxon>
        <taxon>Episquamata</taxon>
        <taxon>Toxicofera</taxon>
        <taxon>Anguimorpha</taxon>
        <taxon>Paleoanguimorpha</taxon>
        <taxon>Varanoidea</taxon>
        <taxon>Varanidae</taxon>
        <taxon>Varanus</taxon>
    </lineage>
</organism>
<feature type="compositionally biased region" description="Polar residues" evidence="16">
    <location>
        <begin position="645"/>
        <end position="656"/>
    </location>
</feature>
<feature type="compositionally biased region" description="Basic and acidic residues" evidence="16">
    <location>
        <begin position="300"/>
        <end position="314"/>
    </location>
</feature>
<dbReference type="Gene3D" id="2.60.40.820">
    <property type="entry name" value="Transcription factor, T-box"/>
    <property type="match status" value="1"/>
</dbReference>
<feature type="compositionally biased region" description="Low complexity" evidence="16">
    <location>
        <begin position="895"/>
        <end position="907"/>
    </location>
</feature>
<feature type="region of interest" description="Disordered" evidence="16">
    <location>
        <begin position="2423"/>
        <end position="2447"/>
    </location>
</feature>
<feature type="region of interest" description="Disordered" evidence="16">
    <location>
        <begin position="1759"/>
        <end position="1786"/>
    </location>
</feature>
<comment type="function">
    <text evidence="12">Functions as a dual-specificity transcription factor, regulating the expression of both MAX-network and T-box family target genes. Functions as a repressor or an activator. Binds to 5'-AATTTCACACCTAGGTGTGAAATT-3' core sequence and seems to regulate MYC-MAX target genes. Suppresses transcriptional activation by MYC and inhibits MYC-dependent cell transformation. Function activated by heterodimerization with MAX. This heterodimerization serves the dual function of both generating an E-box-binding heterodimer and simultaneously blocking interaction of a corepressor.</text>
</comment>
<dbReference type="SMART" id="SM00353">
    <property type="entry name" value="HLH"/>
    <property type="match status" value="1"/>
</dbReference>
<dbReference type="OMA" id="FQRKATH"/>
<name>A0A8D2KXD9_VARKO</name>
<feature type="region of interest" description="Disordered" evidence="16">
    <location>
        <begin position="895"/>
        <end position="927"/>
    </location>
</feature>
<feature type="domain" description="T-box" evidence="17">
    <location>
        <begin position="89"/>
        <end position="270"/>
    </location>
</feature>
<evidence type="ECO:0000256" key="1">
    <source>
        <dbReference type="ARBA" id="ARBA00004123"/>
    </source>
</evidence>
<dbReference type="GO" id="GO:0045893">
    <property type="term" value="P:positive regulation of DNA-templated transcription"/>
    <property type="evidence" value="ECO:0007669"/>
    <property type="project" value="InterPro"/>
</dbReference>
<evidence type="ECO:0000256" key="12">
    <source>
        <dbReference type="ARBA" id="ARBA00059348"/>
    </source>
</evidence>
<dbReference type="CDD" id="cd20195">
    <property type="entry name" value="T-box_MGA-like"/>
    <property type="match status" value="1"/>
</dbReference>
<dbReference type="RefSeq" id="XP_044291699.1">
    <property type="nucleotide sequence ID" value="XM_044435764.1"/>
</dbReference>
<feature type="region of interest" description="Disordered" evidence="16">
    <location>
        <begin position="2336"/>
        <end position="2369"/>
    </location>
</feature>
<keyword evidence="2" id="KW-0488">Methylation</keyword>
<keyword evidence="3" id="KW-0678">Repressor</keyword>
<feature type="region of interest" description="Disordered" evidence="16">
    <location>
        <begin position="2633"/>
        <end position="2653"/>
    </location>
</feature>
<feature type="region of interest" description="Disordered" evidence="16">
    <location>
        <begin position="1616"/>
        <end position="1636"/>
    </location>
</feature>
<comment type="subcellular location">
    <subcellularLocation>
        <location evidence="1 14">Nucleus</location>
    </subcellularLocation>
</comment>
<evidence type="ECO:0000256" key="3">
    <source>
        <dbReference type="ARBA" id="ARBA00022491"/>
    </source>
</evidence>
<evidence type="ECO:0000259" key="18">
    <source>
        <dbReference type="PROSITE" id="PS50888"/>
    </source>
</evidence>
<dbReference type="CDD" id="cd18911">
    <property type="entry name" value="bHLHzip_MGA"/>
    <property type="match status" value="1"/>
</dbReference>
<evidence type="ECO:0000256" key="16">
    <source>
        <dbReference type="SAM" id="MobiDB-lite"/>
    </source>
</evidence>
<evidence type="ECO:0000256" key="7">
    <source>
        <dbReference type="ARBA" id="ARBA00023015"/>
    </source>
</evidence>
<evidence type="ECO:0000256" key="10">
    <source>
        <dbReference type="ARBA" id="ARBA00023163"/>
    </source>
</evidence>
<keyword evidence="10" id="KW-0804">Transcription</keyword>
<reference evidence="19" key="1">
    <citation type="submission" date="2025-08" db="UniProtKB">
        <authorList>
            <consortium name="Ensembl"/>
        </authorList>
    </citation>
    <scope>IDENTIFICATION</scope>
</reference>
<feature type="compositionally biased region" description="Basic and acidic residues" evidence="16">
    <location>
        <begin position="2358"/>
        <end position="2369"/>
    </location>
</feature>
<dbReference type="Proteomes" id="UP000694545">
    <property type="component" value="Unplaced"/>
</dbReference>
<dbReference type="SUPFAM" id="SSF47459">
    <property type="entry name" value="HLH, helix-loop-helix DNA-binding domain"/>
    <property type="match status" value="1"/>
</dbReference>